<dbReference type="GO" id="GO:0005886">
    <property type="term" value="C:plasma membrane"/>
    <property type="evidence" value="ECO:0007669"/>
    <property type="project" value="UniProtKB-SubCell"/>
</dbReference>
<evidence type="ECO:0000256" key="1">
    <source>
        <dbReference type="ARBA" id="ARBA00002684"/>
    </source>
</evidence>
<dbReference type="PROSITE" id="PS00874">
    <property type="entry name" value="T2SP_F"/>
    <property type="match status" value="1"/>
</dbReference>
<dbReference type="PANTHER" id="PTHR30012:SF0">
    <property type="entry name" value="TYPE II SECRETION SYSTEM PROTEIN F-RELATED"/>
    <property type="match status" value="1"/>
</dbReference>
<sequence>MPTFHYRAYRQDGIEIKGILEAEDIREALIKLKEQGLFPKSVKEVISHRWHKWERKDVSLLPQITSQLSTLLSAGVPLIDALDTLKKENKGKWQIILANIKNKVAEGASLAKALETYPKVFPEFYINMVAAGESSGTLDQILTKLADFLEKQENLKARVKIAMIYPAFMIGVSFFVLFLLFSFVVPKIVKIFEDTKAALPFVTVILIKISYFFKNYGWFIIIFLVVFIYSIKKIKKIKQLWLDKLWLKLPGNVFQSLYLARFTRILGLLLEGGVPVLKALELTSKSLGNKYLENKVLEAAQKVAEGSKISVALKDFPPMLLQLIATGEKSGHLVNILKKAADSYEELFSKKVQKTLALLEPTIILIMGLIVGFIVMAILLPIFQLNQLIK</sequence>
<keyword evidence="9 12" id="KW-0472">Membrane</keyword>
<evidence type="ECO:0000256" key="10">
    <source>
        <dbReference type="ARBA" id="ARBA00030750"/>
    </source>
</evidence>
<dbReference type="InterPro" id="IPR001992">
    <property type="entry name" value="T2SS_GspF/T4SS_PilC_CS"/>
</dbReference>
<reference evidence="14" key="1">
    <citation type="journal article" date="2020" name="mSystems">
        <title>Genome- and Community-Level Interaction Insights into Carbon Utilization and Element Cycling Functions of Hydrothermarchaeota in Hydrothermal Sediment.</title>
        <authorList>
            <person name="Zhou Z."/>
            <person name="Liu Y."/>
            <person name="Xu W."/>
            <person name="Pan J."/>
            <person name="Luo Z.H."/>
            <person name="Li M."/>
        </authorList>
    </citation>
    <scope>NUCLEOTIDE SEQUENCE [LARGE SCALE GENOMIC DNA]</scope>
    <source>
        <strain evidence="14">HyVt-233</strain>
    </source>
</reference>
<evidence type="ECO:0000256" key="4">
    <source>
        <dbReference type="ARBA" id="ARBA00022448"/>
    </source>
</evidence>
<evidence type="ECO:0000256" key="11">
    <source>
        <dbReference type="RuleBase" id="RU003923"/>
    </source>
</evidence>
<dbReference type="InterPro" id="IPR003004">
    <property type="entry name" value="GspF/PilC"/>
</dbReference>
<feature type="domain" description="Type II secretion system protein GspF" evidence="13">
    <location>
        <begin position="262"/>
        <end position="381"/>
    </location>
</feature>
<name>A0A7C0Y3Q9_DESA2</name>
<evidence type="ECO:0000256" key="9">
    <source>
        <dbReference type="ARBA" id="ARBA00023136"/>
    </source>
</evidence>
<feature type="transmembrane region" description="Helical" evidence="12">
    <location>
        <begin position="358"/>
        <end position="383"/>
    </location>
</feature>
<keyword evidence="6" id="KW-0997">Cell inner membrane</keyword>
<evidence type="ECO:0000256" key="8">
    <source>
        <dbReference type="ARBA" id="ARBA00022989"/>
    </source>
</evidence>
<comment type="function">
    <text evidence="1">Component of the type II secretion system inner membrane complex required for the energy-dependent secretion of extracellular factors such as proteases and toxins from the periplasm.</text>
</comment>
<comment type="caution">
    <text evidence="14">The sequence shown here is derived from an EMBL/GenBank/DDBJ whole genome shotgun (WGS) entry which is preliminary data.</text>
</comment>
<dbReference type="Pfam" id="PF00482">
    <property type="entry name" value="T2SSF"/>
    <property type="match status" value="2"/>
</dbReference>
<feature type="transmembrane region" description="Helical" evidence="12">
    <location>
        <begin position="161"/>
        <end position="185"/>
    </location>
</feature>
<accession>A0A7C0Y3Q9</accession>
<evidence type="ECO:0000256" key="3">
    <source>
        <dbReference type="ARBA" id="ARBA00005745"/>
    </source>
</evidence>
<dbReference type="Proteomes" id="UP000886289">
    <property type="component" value="Unassembled WGS sequence"/>
</dbReference>
<evidence type="ECO:0000256" key="6">
    <source>
        <dbReference type="ARBA" id="ARBA00022519"/>
    </source>
</evidence>
<comment type="subcellular location">
    <subcellularLocation>
        <location evidence="2">Cell inner membrane</location>
        <topology evidence="2">Multi-pass membrane protein</topology>
    </subcellularLocation>
    <subcellularLocation>
        <location evidence="11">Cell membrane</location>
        <topology evidence="11">Multi-pass membrane protein</topology>
    </subcellularLocation>
</comment>
<dbReference type="InterPro" id="IPR042094">
    <property type="entry name" value="T2SS_GspF_sf"/>
</dbReference>
<evidence type="ECO:0000256" key="7">
    <source>
        <dbReference type="ARBA" id="ARBA00022692"/>
    </source>
</evidence>
<keyword evidence="7 11" id="KW-0812">Transmembrane</keyword>
<organism evidence="14">
    <name type="scientific">Desulfofervidus auxilii</name>
    <dbReference type="NCBI Taxonomy" id="1621989"/>
    <lineage>
        <taxon>Bacteria</taxon>
        <taxon>Pseudomonadati</taxon>
        <taxon>Thermodesulfobacteriota</taxon>
        <taxon>Candidatus Desulfofervidia</taxon>
        <taxon>Candidatus Desulfofervidales</taxon>
        <taxon>Candidatus Desulfofervidaceae</taxon>
        <taxon>Candidatus Desulfofervidus</taxon>
    </lineage>
</organism>
<evidence type="ECO:0000313" key="14">
    <source>
        <dbReference type="EMBL" id="HDD44926.1"/>
    </source>
</evidence>
<keyword evidence="4 11" id="KW-0813">Transport</keyword>
<evidence type="ECO:0000259" key="13">
    <source>
        <dbReference type="Pfam" id="PF00482"/>
    </source>
</evidence>
<comment type="similarity">
    <text evidence="3 11">Belongs to the GSP F family.</text>
</comment>
<dbReference type="AlphaFoldDB" id="A0A7C0Y3Q9"/>
<dbReference type="InterPro" id="IPR018076">
    <property type="entry name" value="T2SS_GspF_dom"/>
</dbReference>
<dbReference type="FunFam" id="1.20.81.30:FF:000001">
    <property type="entry name" value="Type II secretion system protein F"/>
    <property type="match status" value="2"/>
</dbReference>
<dbReference type="GO" id="GO:0015628">
    <property type="term" value="P:protein secretion by the type II secretion system"/>
    <property type="evidence" value="ECO:0007669"/>
    <property type="project" value="TreeGrafter"/>
</dbReference>
<dbReference type="PANTHER" id="PTHR30012">
    <property type="entry name" value="GENERAL SECRETION PATHWAY PROTEIN"/>
    <property type="match status" value="1"/>
</dbReference>
<feature type="domain" description="Type II secretion system protein GspF" evidence="13">
    <location>
        <begin position="65"/>
        <end position="186"/>
    </location>
</feature>
<keyword evidence="8 12" id="KW-1133">Transmembrane helix</keyword>
<keyword evidence="5" id="KW-1003">Cell membrane</keyword>
<proteinExistence type="inferred from homology"/>
<feature type="transmembrane region" description="Helical" evidence="12">
    <location>
        <begin position="205"/>
        <end position="229"/>
    </location>
</feature>
<gene>
    <name evidence="14" type="ORF">ENG63_08730</name>
</gene>
<evidence type="ECO:0000256" key="5">
    <source>
        <dbReference type="ARBA" id="ARBA00022475"/>
    </source>
</evidence>
<dbReference type="PRINTS" id="PR00812">
    <property type="entry name" value="BCTERIALGSPF"/>
</dbReference>
<evidence type="ECO:0000256" key="12">
    <source>
        <dbReference type="SAM" id="Phobius"/>
    </source>
</evidence>
<dbReference type="Gene3D" id="1.20.81.30">
    <property type="entry name" value="Type II secretion system (T2SS), domain F"/>
    <property type="match status" value="2"/>
</dbReference>
<protein>
    <recommendedName>
        <fullName evidence="10">General secretion pathway protein F</fullName>
    </recommendedName>
</protein>
<evidence type="ECO:0000256" key="2">
    <source>
        <dbReference type="ARBA" id="ARBA00004429"/>
    </source>
</evidence>
<dbReference type="EMBL" id="DRBS01000322">
    <property type="protein sequence ID" value="HDD44926.1"/>
    <property type="molecule type" value="Genomic_DNA"/>
</dbReference>